<dbReference type="PIRSF" id="PIRSF000848">
    <property type="entry name" value="CDP_diag_ino_3_P"/>
    <property type="match status" value="1"/>
</dbReference>
<reference evidence="23 24" key="1">
    <citation type="submission" date="2019-09" db="EMBL/GenBank/DDBJ databases">
        <authorList>
            <person name="Brejova B."/>
        </authorList>
    </citation>
    <scope>NUCLEOTIDE SEQUENCE [LARGE SCALE GENOMIC DNA]</scope>
</reference>
<feature type="transmembrane region" description="Helical" evidence="22">
    <location>
        <begin position="197"/>
        <end position="218"/>
    </location>
</feature>
<gene>
    <name evidence="23" type="ORF">SAPINGB_P001905</name>
</gene>
<dbReference type="GO" id="GO:0005794">
    <property type="term" value="C:Golgi apparatus"/>
    <property type="evidence" value="ECO:0007669"/>
    <property type="project" value="TreeGrafter"/>
</dbReference>
<evidence type="ECO:0000256" key="14">
    <source>
        <dbReference type="ARBA" id="ARBA00023136"/>
    </source>
</evidence>
<evidence type="ECO:0000256" key="16">
    <source>
        <dbReference type="ARBA" id="ARBA00023211"/>
    </source>
</evidence>
<dbReference type="GO" id="GO:0006661">
    <property type="term" value="P:phosphatidylinositol biosynthetic process"/>
    <property type="evidence" value="ECO:0007669"/>
    <property type="project" value="TreeGrafter"/>
</dbReference>
<dbReference type="GO" id="GO:0003881">
    <property type="term" value="F:CDP-diacylglycerol-inositol 3-phosphatidyltransferase activity"/>
    <property type="evidence" value="ECO:0007669"/>
    <property type="project" value="UniProtKB-UniRule"/>
</dbReference>
<evidence type="ECO:0000256" key="2">
    <source>
        <dbReference type="ARBA" id="ARBA00001946"/>
    </source>
</evidence>
<keyword evidence="14 20" id="KW-0472">Membrane</keyword>
<evidence type="ECO:0000256" key="11">
    <source>
        <dbReference type="ARBA" id="ARBA00022842"/>
    </source>
</evidence>
<evidence type="ECO:0000256" key="1">
    <source>
        <dbReference type="ARBA" id="ARBA00001936"/>
    </source>
</evidence>
<evidence type="ECO:0000256" key="7">
    <source>
        <dbReference type="ARBA" id="ARBA00022679"/>
    </source>
</evidence>
<dbReference type="GO" id="GO:0046872">
    <property type="term" value="F:metal ion binding"/>
    <property type="evidence" value="ECO:0007669"/>
    <property type="project" value="UniProtKB-KW"/>
</dbReference>
<comment type="cofactor">
    <cofactor evidence="1">
        <name>Mn(2+)</name>
        <dbReference type="ChEBI" id="CHEBI:29035"/>
    </cofactor>
</comment>
<sequence>MTAPETTTTTTKPINHRRSWTEAPHGSVITSGDIFIFIPNLIGYSRVLFALASLFFMQWHPKYCTVLYCLSCLLDALDGVAARRYGQTSRFGAVLDMVTDRCTTSCLICYLCVAYPRYAIVFQMLVSLDLASHYMHMYAMLTSGSSSHKKVGKESWILNLYYTNNKVLFTFCAFNELFFVGLYLFSFPLKSPPNLGYIYGVPLSYATIILIITFPLWLGKQIINVIQMYRAALMLAETDVEERRLAAEQESAKAK</sequence>
<evidence type="ECO:0000256" key="17">
    <source>
        <dbReference type="ARBA" id="ARBA00023264"/>
    </source>
</evidence>
<dbReference type="GO" id="GO:0005789">
    <property type="term" value="C:endoplasmic reticulum membrane"/>
    <property type="evidence" value="ECO:0007669"/>
    <property type="project" value="UniProtKB-SubCell"/>
</dbReference>
<feature type="transmembrane region" description="Helical" evidence="22">
    <location>
        <begin position="167"/>
        <end position="185"/>
    </location>
</feature>
<dbReference type="InterPro" id="IPR014387">
    <property type="entry name" value="CDP_diag_ino_3_P_euk"/>
</dbReference>
<evidence type="ECO:0000256" key="3">
    <source>
        <dbReference type="ARBA" id="ARBA00004477"/>
    </source>
</evidence>
<dbReference type="FunFam" id="1.20.120.1760:FF:000021">
    <property type="entry name" value="CDP-diacylglycerol--inositol 3-phosphatidyltransferase"/>
    <property type="match status" value="1"/>
</dbReference>
<evidence type="ECO:0000256" key="21">
    <source>
        <dbReference type="RuleBase" id="RU003750"/>
    </source>
</evidence>
<dbReference type="PANTHER" id="PTHR15362">
    <property type="entry name" value="PHOSPHATIDYLINOSITOL SYNTHASE"/>
    <property type="match status" value="1"/>
</dbReference>
<comment type="catalytic activity">
    <reaction evidence="18 20">
        <text>a CDP-1,2-diacyl-sn-glycerol + myo-inositol = a 1,2-diacyl-sn-glycero-3-phospho-(1D-myo-inositol) + CMP + H(+)</text>
        <dbReference type="Rhea" id="RHEA:11580"/>
        <dbReference type="ChEBI" id="CHEBI:15378"/>
        <dbReference type="ChEBI" id="CHEBI:17268"/>
        <dbReference type="ChEBI" id="CHEBI:57880"/>
        <dbReference type="ChEBI" id="CHEBI:58332"/>
        <dbReference type="ChEBI" id="CHEBI:60377"/>
        <dbReference type="EC" id="2.7.8.11"/>
    </reaction>
</comment>
<keyword evidence="6 20" id="KW-0444">Lipid biosynthesis</keyword>
<evidence type="ECO:0000256" key="18">
    <source>
        <dbReference type="ARBA" id="ARBA00050166"/>
    </source>
</evidence>
<keyword evidence="8 22" id="KW-0812">Transmembrane</keyword>
<dbReference type="InterPro" id="IPR000462">
    <property type="entry name" value="CDP-OH_P_trans"/>
</dbReference>
<name>A0A5E8BJ08_9ASCO</name>
<accession>A0A5E8BJ08</accession>
<evidence type="ECO:0000256" key="10">
    <source>
        <dbReference type="ARBA" id="ARBA00022824"/>
    </source>
</evidence>
<dbReference type="Gene3D" id="1.20.120.1760">
    <property type="match status" value="1"/>
</dbReference>
<keyword evidence="15 20" id="KW-0594">Phospholipid biosynthesis</keyword>
<evidence type="ECO:0000256" key="15">
    <source>
        <dbReference type="ARBA" id="ARBA00023209"/>
    </source>
</evidence>
<organism evidence="23 24">
    <name type="scientific">Magnusiomyces paraingens</name>
    <dbReference type="NCBI Taxonomy" id="2606893"/>
    <lineage>
        <taxon>Eukaryota</taxon>
        <taxon>Fungi</taxon>
        <taxon>Dikarya</taxon>
        <taxon>Ascomycota</taxon>
        <taxon>Saccharomycotina</taxon>
        <taxon>Dipodascomycetes</taxon>
        <taxon>Dipodascales</taxon>
        <taxon>Dipodascaceae</taxon>
        <taxon>Magnusiomyces</taxon>
    </lineage>
</organism>
<dbReference type="AlphaFoldDB" id="A0A5E8BJ08"/>
<keyword evidence="10" id="KW-0256">Endoplasmic reticulum</keyword>
<evidence type="ECO:0000256" key="12">
    <source>
        <dbReference type="ARBA" id="ARBA00022989"/>
    </source>
</evidence>
<keyword evidence="9" id="KW-0479">Metal-binding</keyword>
<dbReference type="GeneID" id="43580725"/>
<evidence type="ECO:0000256" key="19">
    <source>
        <dbReference type="ARBA" id="ARBA00070582"/>
    </source>
</evidence>
<dbReference type="Pfam" id="PF01066">
    <property type="entry name" value="CDP-OH_P_transf"/>
    <property type="match status" value="1"/>
</dbReference>
<keyword evidence="16" id="KW-0464">Manganese</keyword>
<feature type="transmembrane region" description="Helical" evidence="22">
    <location>
        <begin position="34"/>
        <end position="57"/>
    </location>
</feature>
<dbReference type="EC" id="2.7.8.11" evidence="5 20"/>
<evidence type="ECO:0000256" key="20">
    <source>
        <dbReference type="PIRNR" id="PIRNR000848"/>
    </source>
</evidence>
<dbReference type="Proteomes" id="UP000398389">
    <property type="component" value="Unassembled WGS sequence"/>
</dbReference>
<evidence type="ECO:0000313" key="24">
    <source>
        <dbReference type="Proteomes" id="UP000398389"/>
    </source>
</evidence>
<protein>
    <recommendedName>
        <fullName evidence="19 20">CDP-diacylglycerol--inositol 3-phosphatidyltransferase</fullName>
        <ecNumber evidence="5 20">2.7.8.11</ecNumber>
    </recommendedName>
</protein>
<evidence type="ECO:0000256" key="22">
    <source>
        <dbReference type="SAM" id="Phobius"/>
    </source>
</evidence>
<evidence type="ECO:0000256" key="8">
    <source>
        <dbReference type="ARBA" id="ARBA00022692"/>
    </source>
</evidence>
<evidence type="ECO:0000313" key="23">
    <source>
        <dbReference type="EMBL" id="VVT48694.1"/>
    </source>
</evidence>
<evidence type="ECO:0000256" key="6">
    <source>
        <dbReference type="ARBA" id="ARBA00022516"/>
    </source>
</evidence>
<keyword evidence="13 20" id="KW-0443">Lipid metabolism</keyword>
<dbReference type="PROSITE" id="PS00379">
    <property type="entry name" value="CDP_ALCOHOL_P_TRANSF"/>
    <property type="match status" value="1"/>
</dbReference>
<comment type="subcellular location">
    <subcellularLocation>
        <location evidence="3">Endoplasmic reticulum membrane</location>
        <topology evidence="3">Multi-pass membrane protein</topology>
    </subcellularLocation>
</comment>
<evidence type="ECO:0000256" key="4">
    <source>
        <dbReference type="ARBA" id="ARBA00010441"/>
    </source>
</evidence>
<keyword evidence="12 22" id="KW-1133">Transmembrane helix</keyword>
<dbReference type="InterPro" id="IPR048254">
    <property type="entry name" value="CDP_ALCOHOL_P_TRANSF_CS"/>
</dbReference>
<proteinExistence type="inferred from homology"/>
<dbReference type="EMBL" id="CABVLU010000002">
    <property type="protein sequence ID" value="VVT48694.1"/>
    <property type="molecule type" value="Genomic_DNA"/>
</dbReference>
<keyword evidence="7 20" id="KW-0808">Transferase</keyword>
<keyword evidence="24" id="KW-1185">Reference proteome</keyword>
<dbReference type="InterPro" id="IPR043130">
    <property type="entry name" value="CDP-OH_PTrfase_TM_dom"/>
</dbReference>
<dbReference type="OrthoDB" id="10251079at2759"/>
<evidence type="ECO:0000256" key="13">
    <source>
        <dbReference type="ARBA" id="ARBA00023098"/>
    </source>
</evidence>
<comment type="similarity">
    <text evidence="4 20 21">Belongs to the CDP-alcohol phosphatidyltransferase class-I family.</text>
</comment>
<evidence type="ECO:0000256" key="9">
    <source>
        <dbReference type="ARBA" id="ARBA00022723"/>
    </source>
</evidence>
<keyword evidence="11" id="KW-0460">Magnesium</keyword>
<comment type="cofactor">
    <cofactor evidence="2">
        <name>Mg(2+)</name>
        <dbReference type="ChEBI" id="CHEBI:18420"/>
    </cofactor>
</comment>
<dbReference type="RefSeq" id="XP_031852516.1">
    <property type="nucleotide sequence ID" value="XM_031996625.1"/>
</dbReference>
<keyword evidence="17 20" id="KW-1208">Phospholipid metabolism</keyword>
<evidence type="ECO:0000256" key="5">
    <source>
        <dbReference type="ARBA" id="ARBA00013212"/>
    </source>
</evidence>
<dbReference type="PANTHER" id="PTHR15362:SF4">
    <property type="entry name" value="CDP-DIACYLGLYCEROL--INOSITOL 3-PHOSPHATIDYLTRANSFERASE"/>
    <property type="match status" value="1"/>
</dbReference>